<organism evidence="5 6">
    <name type="scientific">Halodurantibacterium flavum</name>
    <dbReference type="NCBI Taxonomy" id="1382802"/>
    <lineage>
        <taxon>Bacteria</taxon>
        <taxon>Pseudomonadati</taxon>
        <taxon>Pseudomonadota</taxon>
        <taxon>Alphaproteobacteria</taxon>
        <taxon>Rhodobacterales</taxon>
        <taxon>Paracoccaceae</taxon>
        <taxon>Halodurantibacterium</taxon>
    </lineage>
</organism>
<proteinExistence type="predicted"/>
<evidence type="ECO:0000256" key="2">
    <source>
        <dbReference type="ARBA" id="ARBA00023125"/>
    </source>
</evidence>
<keyword evidence="6" id="KW-1185">Reference proteome</keyword>
<dbReference type="Proteomes" id="UP001597353">
    <property type="component" value="Unassembled WGS sequence"/>
</dbReference>
<accession>A0ABW4S080</accession>
<dbReference type="PANTHER" id="PTHR46796:SF14">
    <property type="entry name" value="TRANSCRIPTIONAL REGULATORY PROTEIN"/>
    <property type="match status" value="1"/>
</dbReference>
<dbReference type="SMART" id="SM00342">
    <property type="entry name" value="HTH_ARAC"/>
    <property type="match status" value="1"/>
</dbReference>
<dbReference type="InterPro" id="IPR050204">
    <property type="entry name" value="AraC_XylS_family_regulators"/>
</dbReference>
<dbReference type="PROSITE" id="PS01124">
    <property type="entry name" value="HTH_ARAC_FAMILY_2"/>
    <property type="match status" value="1"/>
</dbReference>
<gene>
    <name evidence="5" type="ORF">ACFSGJ_00755</name>
</gene>
<evidence type="ECO:0000313" key="6">
    <source>
        <dbReference type="Proteomes" id="UP001597353"/>
    </source>
</evidence>
<evidence type="ECO:0000259" key="4">
    <source>
        <dbReference type="PROSITE" id="PS01124"/>
    </source>
</evidence>
<dbReference type="PANTHER" id="PTHR46796">
    <property type="entry name" value="HTH-TYPE TRANSCRIPTIONAL ACTIVATOR RHAS-RELATED"/>
    <property type="match status" value="1"/>
</dbReference>
<evidence type="ECO:0000256" key="1">
    <source>
        <dbReference type="ARBA" id="ARBA00023015"/>
    </source>
</evidence>
<dbReference type="Pfam" id="PF12833">
    <property type="entry name" value="HTH_18"/>
    <property type="match status" value="1"/>
</dbReference>
<comment type="caution">
    <text evidence="5">The sequence shown here is derived from an EMBL/GenBank/DDBJ whole genome shotgun (WGS) entry which is preliminary data.</text>
</comment>
<name>A0ABW4S080_9RHOB</name>
<reference evidence="6" key="1">
    <citation type="journal article" date="2019" name="Int. J. Syst. Evol. Microbiol.">
        <title>The Global Catalogue of Microorganisms (GCM) 10K type strain sequencing project: providing services to taxonomists for standard genome sequencing and annotation.</title>
        <authorList>
            <consortium name="The Broad Institute Genomics Platform"/>
            <consortium name="The Broad Institute Genome Sequencing Center for Infectious Disease"/>
            <person name="Wu L."/>
            <person name="Ma J."/>
        </authorList>
    </citation>
    <scope>NUCLEOTIDE SEQUENCE [LARGE SCALE GENOMIC DNA]</scope>
    <source>
        <strain evidence="6">CGMCC 4.7242</strain>
    </source>
</reference>
<evidence type="ECO:0000313" key="5">
    <source>
        <dbReference type="EMBL" id="MFD1910738.1"/>
    </source>
</evidence>
<dbReference type="Gene3D" id="1.10.10.60">
    <property type="entry name" value="Homeodomain-like"/>
    <property type="match status" value="2"/>
</dbReference>
<keyword evidence="3" id="KW-0804">Transcription</keyword>
<dbReference type="RefSeq" id="WP_390258625.1">
    <property type="nucleotide sequence ID" value="NZ_JBHUGH010000001.1"/>
</dbReference>
<dbReference type="InterPro" id="IPR018060">
    <property type="entry name" value="HTH_AraC"/>
</dbReference>
<sequence>MTGAAHPSFTDWYREGPYAPFVYSAKSAGGFLNLFGSVQPGSEVNYPAMPDLVLHQALTPGTRVSANLGGGRFNVAMEVGGFVIAAPNFAIQSTVPTVHEMRSFAFPMAQWQSVLDEASDGRLSFDSLRIYRGAFTTPSLQGKLRRLWSLCEEEGTPSRLLARAAGCEILAELCQLGGAELATPKGGLATWAERRCIELMRARLADDISLDELAAEAKLSPFHFARMFKQTTGMPPRVYLTQLRLEKACELLEKTDLSIMEIALEVGYSSSQVLARVFLKHQNMSASDYRRAVRDPTRIYGRVFP</sequence>
<dbReference type="InterPro" id="IPR009057">
    <property type="entry name" value="Homeodomain-like_sf"/>
</dbReference>
<protein>
    <submittedName>
        <fullName evidence="5">Helix-turn-helix domain-containing protein</fullName>
    </submittedName>
</protein>
<evidence type="ECO:0000256" key="3">
    <source>
        <dbReference type="ARBA" id="ARBA00023163"/>
    </source>
</evidence>
<dbReference type="PROSITE" id="PS00041">
    <property type="entry name" value="HTH_ARAC_FAMILY_1"/>
    <property type="match status" value="1"/>
</dbReference>
<keyword evidence="1" id="KW-0805">Transcription regulation</keyword>
<feature type="domain" description="HTH araC/xylS-type" evidence="4">
    <location>
        <begin position="194"/>
        <end position="292"/>
    </location>
</feature>
<dbReference type="SUPFAM" id="SSF46689">
    <property type="entry name" value="Homeodomain-like"/>
    <property type="match status" value="2"/>
</dbReference>
<dbReference type="InterPro" id="IPR018062">
    <property type="entry name" value="HTH_AraC-typ_CS"/>
</dbReference>
<keyword evidence="2" id="KW-0238">DNA-binding</keyword>
<dbReference type="EMBL" id="JBHUGH010000001">
    <property type="protein sequence ID" value="MFD1910738.1"/>
    <property type="molecule type" value="Genomic_DNA"/>
</dbReference>